<name>A0A644ZZ17_9ZZZZ</name>
<evidence type="ECO:0000256" key="5">
    <source>
        <dbReference type="ARBA" id="ARBA00022679"/>
    </source>
</evidence>
<evidence type="ECO:0000256" key="1">
    <source>
        <dbReference type="ARBA" id="ARBA00004477"/>
    </source>
</evidence>
<keyword evidence="3" id="KW-0337">GPI-anchor biosynthesis</keyword>
<comment type="pathway">
    <text evidence="2">Glycolipid biosynthesis; glycosylphosphatidylinositol-anchor biosynthesis.</text>
</comment>
<evidence type="ECO:0000256" key="7">
    <source>
        <dbReference type="ARBA" id="ARBA00022824"/>
    </source>
</evidence>
<keyword evidence="8 10" id="KW-1133">Transmembrane helix</keyword>
<dbReference type="EMBL" id="VSSQ01009860">
    <property type="protein sequence ID" value="MPM42794.1"/>
    <property type="molecule type" value="Genomic_DNA"/>
</dbReference>
<feature type="transmembrane region" description="Helical" evidence="10">
    <location>
        <begin position="305"/>
        <end position="324"/>
    </location>
</feature>
<feature type="transmembrane region" description="Helical" evidence="10">
    <location>
        <begin position="402"/>
        <end position="418"/>
    </location>
</feature>
<protein>
    <recommendedName>
        <fullName evidence="12">Glycosyltransferase RgtA/B/C/D-like domain-containing protein</fullName>
    </recommendedName>
</protein>
<feature type="transmembrane region" description="Helical" evidence="10">
    <location>
        <begin position="373"/>
        <end position="393"/>
    </location>
</feature>
<evidence type="ECO:0000256" key="4">
    <source>
        <dbReference type="ARBA" id="ARBA00022676"/>
    </source>
</evidence>
<evidence type="ECO:0000313" key="11">
    <source>
        <dbReference type="EMBL" id="MPM42794.1"/>
    </source>
</evidence>
<comment type="caution">
    <text evidence="11">The sequence shown here is derived from an EMBL/GenBank/DDBJ whole genome shotgun (WGS) entry which is preliminary data.</text>
</comment>
<keyword evidence="5" id="KW-0808">Transferase</keyword>
<dbReference type="GO" id="GO:0004376">
    <property type="term" value="F:GPI mannosyltransferase activity"/>
    <property type="evidence" value="ECO:0007669"/>
    <property type="project" value="InterPro"/>
</dbReference>
<dbReference type="InterPro" id="IPR007315">
    <property type="entry name" value="PIG-V/Gpi18"/>
</dbReference>
<evidence type="ECO:0000256" key="3">
    <source>
        <dbReference type="ARBA" id="ARBA00022502"/>
    </source>
</evidence>
<evidence type="ECO:0000256" key="6">
    <source>
        <dbReference type="ARBA" id="ARBA00022692"/>
    </source>
</evidence>
<organism evidence="11">
    <name type="scientific">bioreactor metagenome</name>
    <dbReference type="NCBI Taxonomy" id="1076179"/>
    <lineage>
        <taxon>unclassified sequences</taxon>
        <taxon>metagenomes</taxon>
        <taxon>ecological metagenomes</taxon>
    </lineage>
</organism>
<proteinExistence type="predicted"/>
<feature type="transmembrane region" description="Helical" evidence="10">
    <location>
        <begin position="257"/>
        <end position="284"/>
    </location>
</feature>
<feature type="transmembrane region" description="Helical" evidence="10">
    <location>
        <begin position="12"/>
        <end position="31"/>
    </location>
</feature>
<comment type="subcellular location">
    <subcellularLocation>
        <location evidence="1">Endoplasmic reticulum membrane</location>
        <topology evidence="1">Multi-pass membrane protein</topology>
    </subcellularLocation>
</comment>
<dbReference type="AlphaFoldDB" id="A0A644ZZ17"/>
<dbReference type="PANTHER" id="PTHR12468">
    <property type="entry name" value="GPI MANNOSYLTRANSFERASE 2"/>
    <property type="match status" value="1"/>
</dbReference>
<feature type="transmembrane region" description="Helical" evidence="10">
    <location>
        <begin position="95"/>
        <end position="116"/>
    </location>
</feature>
<feature type="transmembrane region" description="Helical" evidence="10">
    <location>
        <begin position="220"/>
        <end position="245"/>
    </location>
</feature>
<evidence type="ECO:0000256" key="8">
    <source>
        <dbReference type="ARBA" id="ARBA00022989"/>
    </source>
</evidence>
<dbReference type="UniPathway" id="UPA00196"/>
<gene>
    <name evidence="11" type="ORF">SDC9_89465</name>
</gene>
<feature type="transmembrane region" description="Helical" evidence="10">
    <location>
        <begin position="43"/>
        <end position="63"/>
    </location>
</feature>
<keyword evidence="7" id="KW-0256">Endoplasmic reticulum</keyword>
<reference evidence="11" key="1">
    <citation type="submission" date="2019-08" db="EMBL/GenBank/DDBJ databases">
        <authorList>
            <person name="Kucharzyk K."/>
            <person name="Murdoch R.W."/>
            <person name="Higgins S."/>
            <person name="Loffler F."/>
        </authorList>
    </citation>
    <scope>NUCLEOTIDE SEQUENCE</scope>
</reference>
<dbReference type="GO" id="GO:0000009">
    <property type="term" value="F:alpha-1,6-mannosyltransferase activity"/>
    <property type="evidence" value="ECO:0007669"/>
    <property type="project" value="InterPro"/>
</dbReference>
<evidence type="ECO:0000256" key="10">
    <source>
        <dbReference type="SAM" id="Phobius"/>
    </source>
</evidence>
<accession>A0A644ZZ17</accession>
<dbReference type="PANTHER" id="PTHR12468:SF2">
    <property type="entry name" value="GPI MANNOSYLTRANSFERASE 2"/>
    <property type="match status" value="1"/>
</dbReference>
<keyword evidence="9 10" id="KW-0472">Membrane</keyword>
<evidence type="ECO:0000256" key="9">
    <source>
        <dbReference type="ARBA" id="ARBA00023136"/>
    </source>
</evidence>
<evidence type="ECO:0000256" key="2">
    <source>
        <dbReference type="ARBA" id="ARBA00004687"/>
    </source>
</evidence>
<feature type="transmembrane region" description="Helical" evidence="10">
    <location>
        <begin position="174"/>
        <end position="199"/>
    </location>
</feature>
<evidence type="ECO:0008006" key="12">
    <source>
        <dbReference type="Google" id="ProtNLM"/>
    </source>
</evidence>
<dbReference type="GO" id="GO:0031501">
    <property type="term" value="C:mannosyltransferase complex"/>
    <property type="evidence" value="ECO:0007669"/>
    <property type="project" value="TreeGrafter"/>
</dbReference>
<keyword evidence="6 10" id="KW-0812">Transmembrane</keyword>
<dbReference type="GO" id="GO:0005789">
    <property type="term" value="C:endoplasmic reticulum membrane"/>
    <property type="evidence" value="ECO:0007669"/>
    <property type="project" value="UniProtKB-SubCell"/>
</dbReference>
<sequence length="470" mass="52924">MNPSELRQDKQYWKRVLFTSVPLIVLFAVFARWVLVSAPSDPLAILAASASAFLFAWMGIRFIPQWMAAWSRAPVLPARPMEGKRSGRSANLHPFFQLMLFLVLFRVFVFVLAYVIQLTQNGYSGGLFESFGLWNQLGTDSQHYLTIARDGYVNLGDDRLLIVFLPLYPILVKIFHYVFGSYLASGLFVSNVCWLLVAYMLYELALLDTNRRGALRALKYLCILPASFLFASPLSDSLFLLLSLLCVYCVRKGLYPFAGIAGFFASFTRMPGILLLAPAIFELVGQIIRERRAHAADVRWKRRMVGSALSLLLIPCGLLVYLYVNYSVTGNALMFLTYQKEHWHQQLGWFFSSTATIATSATTTFSSNAPMVWGLWIPNLVYLLASLGIVLAAQNKLRASNVAYFIAYYAVCMGATWLLSAPRYLTAAYPLALALGALTEKKWADRLATGVCIVLFILYLIAFVNQWYVY</sequence>
<dbReference type="GO" id="GO:0006506">
    <property type="term" value="P:GPI anchor biosynthetic process"/>
    <property type="evidence" value="ECO:0007669"/>
    <property type="project" value="UniProtKB-UniPathway"/>
</dbReference>
<keyword evidence="4" id="KW-0328">Glycosyltransferase</keyword>
<feature type="transmembrane region" description="Helical" evidence="10">
    <location>
        <begin position="447"/>
        <end position="468"/>
    </location>
</feature>